<dbReference type="Proteomes" id="UP001500618">
    <property type="component" value="Unassembled WGS sequence"/>
</dbReference>
<dbReference type="Gene3D" id="1.20.1440.30">
    <property type="entry name" value="Biosynthetic Protein domain"/>
    <property type="match status" value="1"/>
</dbReference>
<dbReference type="PANTHER" id="PTHR31299">
    <property type="entry name" value="ESTERASE, PUTATIVE (AFU_ORTHOLOGUE AFUA_1G05850)-RELATED"/>
    <property type="match status" value="1"/>
</dbReference>
<comment type="caution">
    <text evidence="1">The sequence shown here is derived from an EMBL/GenBank/DDBJ whole genome shotgun (WGS) entry which is preliminary data.</text>
</comment>
<organism evidence="1 2">
    <name type="scientific">Fodinicola feengrottensis</name>
    <dbReference type="NCBI Taxonomy" id="435914"/>
    <lineage>
        <taxon>Bacteria</taxon>
        <taxon>Bacillati</taxon>
        <taxon>Actinomycetota</taxon>
        <taxon>Actinomycetes</taxon>
        <taxon>Mycobacteriales</taxon>
        <taxon>Fodinicola</taxon>
    </lineage>
</organism>
<dbReference type="EMBL" id="BAAANY010000001">
    <property type="protein sequence ID" value="GAA1658087.1"/>
    <property type="molecule type" value="Genomic_DNA"/>
</dbReference>
<evidence type="ECO:0000313" key="2">
    <source>
        <dbReference type="Proteomes" id="UP001500618"/>
    </source>
</evidence>
<dbReference type="RefSeq" id="WP_163568110.1">
    <property type="nucleotide sequence ID" value="NZ_BAAANY010000001.1"/>
</dbReference>
<dbReference type="InterPro" id="IPR052036">
    <property type="entry name" value="Hydrolase/PRTase-associated"/>
</dbReference>
<dbReference type="Gene3D" id="3.30.1870.10">
    <property type="entry name" value="EreA-like, domain 2"/>
    <property type="match status" value="1"/>
</dbReference>
<protein>
    <submittedName>
        <fullName evidence="1">Erythromycin esterase family protein</fullName>
    </submittedName>
</protein>
<dbReference type="PANTHER" id="PTHR31299:SF0">
    <property type="entry name" value="ESTERASE, PUTATIVE (AFU_ORTHOLOGUE AFUA_1G05850)-RELATED"/>
    <property type="match status" value="1"/>
</dbReference>
<dbReference type="InterPro" id="IPR007815">
    <property type="entry name" value="Emycin_Estase"/>
</dbReference>
<name>A0ABP4RQQ9_9ACTN</name>
<sequence length="432" mass="47450">MTTPDIGGWLRDNASLLRTLDPNDDDFSDLEPLRDIVGTARVVAIGENTHRIHEFYQIRHRLTRFLVRELGFTAFVMESGFPEGFAVNEWVTGGAGDLESLLRHGITYHMGRCAEMRDQLRWMRAQELPVHFYGMDIPDSSASSRPATQTALTYLDKVDQPYADAARGRLMPLYDYLPTDRGGLAWSAPTLQAYLALPPAARFEMTARIGELVERMRAMRVTYVSRSGEEAFEVAYQCAITGRHTDAFLQAMAAGAERTYAGANIRDVAMAENVEWILGREERIVLAGANGHVQRWPFSAPPIINDPLTTVGEHLAASLGDELVVIGTTFGGGELFVHRPIPGGLPGHTRTSVEELPELAPDSIDELLASSGMPRFLLDLRSVPTTGVVAERFAATRSTMTGSQPSPLDPLAAYDAVVHVGAVTPWHHTLIS</sequence>
<evidence type="ECO:0000313" key="1">
    <source>
        <dbReference type="EMBL" id="GAA1658087.1"/>
    </source>
</evidence>
<reference evidence="2" key="1">
    <citation type="journal article" date="2019" name="Int. J. Syst. Evol. Microbiol.">
        <title>The Global Catalogue of Microorganisms (GCM) 10K type strain sequencing project: providing services to taxonomists for standard genome sequencing and annotation.</title>
        <authorList>
            <consortium name="The Broad Institute Genomics Platform"/>
            <consortium name="The Broad Institute Genome Sequencing Center for Infectious Disease"/>
            <person name="Wu L."/>
            <person name="Ma J."/>
        </authorList>
    </citation>
    <scope>NUCLEOTIDE SEQUENCE [LARGE SCALE GENOMIC DNA]</scope>
    <source>
        <strain evidence="2">JCM 14718</strain>
    </source>
</reference>
<dbReference type="CDD" id="cd14728">
    <property type="entry name" value="Ere-like"/>
    <property type="match status" value="1"/>
</dbReference>
<gene>
    <name evidence="1" type="ORF">GCM10009765_04430</name>
</gene>
<proteinExistence type="predicted"/>
<dbReference type="SUPFAM" id="SSF159501">
    <property type="entry name" value="EreA/ChaN-like"/>
    <property type="match status" value="1"/>
</dbReference>
<dbReference type="Pfam" id="PF05139">
    <property type="entry name" value="Erythro_esteras"/>
    <property type="match status" value="1"/>
</dbReference>
<accession>A0ABP4RQQ9</accession>
<dbReference type="Gene3D" id="3.40.1660.10">
    <property type="entry name" value="EreA-like (biosynthetic domain)"/>
    <property type="match status" value="1"/>
</dbReference>
<keyword evidence="2" id="KW-1185">Reference proteome</keyword>